<keyword evidence="5" id="KW-0407">Ion channel</keyword>
<evidence type="ECO:0000256" key="4">
    <source>
        <dbReference type="ARBA" id="ARBA00022958"/>
    </source>
</evidence>
<evidence type="ECO:0000256" key="1">
    <source>
        <dbReference type="ARBA" id="ARBA00022538"/>
    </source>
</evidence>
<proteinExistence type="predicted"/>
<evidence type="ECO:0000313" key="9">
    <source>
        <dbReference type="Proteomes" id="UP001372338"/>
    </source>
</evidence>
<feature type="domain" description="Cyclic nucleotide-binding" evidence="7">
    <location>
        <begin position="215"/>
        <end position="334"/>
    </location>
</feature>
<dbReference type="InterPro" id="IPR000595">
    <property type="entry name" value="cNMP-bd_dom"/>
</dbReference>
<gene>
    <name evidence="8" type="ORF">RIF29_18228</name>
</gene>
<keyword evidence="3" id="KW-0851">Voltage-gated channel</keyword>
<evidence type="ECO:0000256" key="2">
    <source>
        <dbReference type="ARBA" id="ARBA00022826"/>
    </source>
</evidence>
<keyword evidence="1" id="KW-0633">Potassium transport</keyword>
<keyword evidence="6" id="KW-1133">Transmembrane helix</keyword>
<accession>A0AAN9FQG7</accession>
<keyword evidence="6" id="KW-0472">Membrane</keyword>
<dbReference type="InterPro" id="IPR045319">
    <property type="entry name" value="KAT/AKT"/>
</dbReference>
<dbReference type="AlphaFoldDB" id="A0AAN9FQG7"/>
<dbReference type="PANTHER" id="PTHR45743">
    <property type="entry name" value="POTASSIUM CHANNEL AKT1"/>
    <property type="match status" value="1"/>
</dbReference>
<dbReference type="GO" id="GO:0005249">
    <property type="term" value="F:voltage-gated potassium channel activity"/>
    <property type="evidence" value="ECO:0007669"/>
    <property type="project" value="InterPro"/>
</dbReference>
<dbReference type="Proteomes" id="UP001372338">
    <property type="component" value="Unassembled WGS sequence"/>
</dbReference>
<organism evidence="8 9">
    <name type="scientific">Crotalaria pallida</name>
    <name type="common">Smooth rattlebox</name>
    <name type="synonym">Crotalaria striata</name>
    <dbReference type="NCBI Taxonomy" id="3830"/>
    <lineage>
        <taxon>Eukaryota</taxon>
        <taxon>Viridiplantae</taxon>
        <taxon>Streptophyta</taxon>
        <taxon>Embryophyta</taxon>
        <taxon>Tracheophyta</taxon>
        <taxon>Spermatophyta</taxon>
        <taxon>Magnoliopsida</taxon>
        <taxon>eudicotyledons</taxon>
        <taxon>Gunneridae</taxon>
        <taxon>Pentapetalae</taxon>
        <taxon>rosids</taxon>
        <taxon>fabids</taxon>
        <taxon>Fabales</taxon>
        <taxon>Fabaceae</taxon>
        <taxon>Papilionoideae</taxon>
        <taxon>50 kb inversion clade</taxon>
        <taxon>genistoids sensu lato</taxon>
        <taxon>core genistoids</taxon>
        <taxon>Crotalarieae</taxon>
        <taxon>Crotalaria</taxon>
    </lineage>
</organism>
<dbReference type="InterPro" id="IPR018490">
    <property type="entry name" value="cNMP-bd_dom_sf"/>
</dbReference>
<dbReference type="PANTHER" id="PTHR45743:SF2">
    <property type="entry name" value="POTASSIUM CHANNEL AKT1"/>
    <property type="match status" value="1"/>
</dbReference>
<comment type="caution">
    <text evidence="8">The sequence shown here is derived from an EMBL/GenBank/DDBJ whole genome shotgun (WGS) entry which is preliminary data.</text>
</comment>
<evidence type="ECO:0000313" key="8">
    <source>
        <dbReference type="EMBL" id="KAK7277078.1"/>
    </source>
</evidence>
<name>A0AAN9FQG7_CROPI</name>
<keyword evidence="6" id="KW-0812">Transmembrane</keyword>
<dbReference type="SUPFAM" id="SSF51206">
    <property type="entry name" value="cAMP-binding domain-like"/>
    <property type="match status" value="1"/>
</dbReference>
<evidence type="ECO:0000256" key="3">
    <source>
        <dbReference type="ARBA" id="ARBA00022882"/>
    </source>
</evidence>
<dbReference type="Gene3D" id="2.60.120.10">
    <property type="entry name" value="Jelly Rolls"/>
    <property type="match status" value="1"/>
</dbReference>
<feature type="transmembrane region" description="Helical" evidence="6">
    <location>
        <begin position="95"/>
        <end position="114"/>
    </location>
</feature>
<dbReference type="GO" id="GO:0034702">
    <property type="term" value="C:monoatomic ion channel complex"/>
    <property type="evidence" value="ECO:0007669"/>
    <property type="project" value="UniProtKB-KW"/>
</dbReference>
<reference evidence="8 9" key="1">
    <citation type="submission" date="2024-01" db="EMBL/GenBank/DDBJ databases">
        <title>The genomes of 5 underutilized Papilionoideae crops provide insights into root nodulation and disease resistanc.</title>
        <authorList>
            <person name="Yuan L."/>
        </authorList>
    </citation>
    <scope>NUCLEOTIDE SEQUENCE [LARGE SCALE GENOMIC DNA]</scope>
    <source>
        <strain evidence="8">ZHUSHIDOU_FW_LH</strain>
        <tissue evidence="8">Leaf</tissue>
    </source>
</reference>
<dbReference type="EMBL" id="JAYWIO010000003">
    <property type="protein sequence ID" value="KAK7277078.1"/>
    <property type="molecule type" value="Genomic_DNA"/>
</dbReference>
<protein>
    <recommendedName>
        <fullName evidence="7">Cyclic nucleotide-binding domain-containing protein</fullName>
    </recommendedName>
</protein>
<keyword evidence="3" id="KW-0813">Transport</keyword>
<sequence>MKPAFLKASIVEYNDGSDTFIIDSVKIIKRKLKLPSSYVELLAIVAHCFPLRGSFKHKSRLWAICRLLRLGRVFNFLYRNGNNIRLYYRIRIMKLLCVAFYTLHLGACSFHYIAMLKGGGENSWVGSLESSIAHSKDVVEKIRSVIVLVNNSFHCGIQRCPSSQPRRNHDFHPCMSHRGRVRALSNFVEPLDYALSMRVLFYLKTNCNEVHYQQMIEAIPRSLRFSVLEGHYGALVSVLIIERDHAVGVEVISKDESPTHFYILVCGKMEELFGSEIRGLGHVGFNPGFKDTLSSGQLCGEIGVLCGDKHPLTYWTIKLTHLLRVERRTIMDMMKSDDLHIIMTNLFEMVEVTVECMLIDKHKQDVVVLMETHYTSSWLPQCSGKDCGMLLVKLLKQEVIPTISGFW</sequence>
<dbReference type="InterPro" id="IPR014710">
    <property type="entry name" value="RmlC-like_jellyroll"/>
</dbReference>
<evidence type="ECO:0000256" key="5">
    <source>
        <dbReference type="ARBA" id="ARBA00023303"/>
    </source>
</evidence>
<dbReference type="PROSITE" id="PS50042">
    <property type="entry name" value="CNMP_BINDING_3"/>
    <property type="match status" value="1"/>
</dbReference>
<keyword evidence="4" id="KW-0630">Potassium</keyword>
<evidence type="ECO:0000256" key="6">
    <source>
        <dbReference type="SAM" id="Phobius"/>
    </source>
</evidence>
<evidence type="ECO:0000259" key="7">
    <source>
        <dbReference type="PROSITE" id="PS50042"/>
    </source>
</evidence>
<keyword evidence="2" id="KW-0631">Potassium channel</keyword>
<keyword evidence="9" id="KW-1185">Reference proteome</keyword>
<keyword evidence="3" id="KW-0406">Ion transport</keyword>